<evidence type="ECO:0000256" key="9">
    <source>
        <dbReference type="ARBA" id="ARBA00023299"/>
    </source>
</evidence>
<dbReference type="Pfam" id="PF00266">
    <property type="entry name" value="Aminotran_5"/>
    <property type="match status" value="1"/>
</dbReference>
<dbReference type="HAMAP" id="MF_00160">
    <property type="entry name" value="SerC_aminotrans_5"/>
    <property type="match status" value="1"/>
</dbReference>
<dbReference type="Proteomes" id="UP000061704">
    <property type="component" value="Chromosome"/>
</dbReference>
<dbReference type="InterPro" id="IPR015422">
    <property type="entry name" value="PyrdxlP-dep_Trfase_small"/>
</dbReference>
<dbReference type="NCBIfam" id="NF003764">
    <property type="entry name" value="PRK05355.1"/>
    <property type="match status" value="1"/>
</dbReference>
<dbReference type="Gene3D" id="3.90.1150.10">
    <property type="entry name" value="Aspartate Aminotransferase, domain 1"/>
    <property type="match status" value="1"/>
</dbReference>
<feature type="domain" description="Aminotransferase class V" evidence="14">
    <location>
        <begin position="4"/>
        <end position="349"/>
    </location>
</feature>
<comment type="subcellular location">
    <subcellularLocation>
        <location evidence="12">Cytoplasm</location>
    </subcellularLocation>
</comment>
<dbReference type="HOGENOM" id="CLU_034866_0_2_6"/>
<dbReference type="GO" id="GO:0005737">
    <property type="term" value="C:cytoplasm"/>
    <property type="evidence" value="ECO:0007669"/>
    <property type="project" value="UniProtKB-SubCell"/>
</dbReference>
<dbReference type="PIRSF" id="PIRSF000525">
    <property type="entry name" value="SerC"/>
    <property type="match status" value="1"/>
</dbReference>
<organism evidence="15 16">
    <name type="scientific">Candidatus Ishikawaella capsulata Mpkobe</name>
    <dbReference type="NCBI Taxonomy" id="476281"/>
    <lineage>
        <taxon>Bacteria</taxon>
        <taxon>Pseudomonadati</taxon>
        <taxon>Pseudomonadota</taxon>
        <taxon>Gammaproteobacteria</taxon>
        <taxon>Enterobacterales</taxon>
        <taxon>Enterobacteriaceae</taxon>
        <taxon>Candidatus Ishikawella</taxon>
    </lineage>
</organism>
<evidence type="ECO:0000256" key="4">
    <source>
        <dbReference type="ARBA" id="ARBA00022576"/>
    </source>
</evidence>
<evidence type="ECO:0000256" key="6">
    <source>
        <dbReference type="ARBA" id="ARBA00022679"/>
    </source>
</evidence>
<feature type="binding site" evidence="12">
    <location>
        <begin position="238"/>
        <end position="239"/>
    </location>
    <ligand>
        <name>pyridoxal 5'-phosphate</name>
        <dbReference type="ChEBI" id="CHEBI:597326"/>
    </ligand>
</feature>
<evidence type="ECO:0000259" key="14">
    <source>
        <dbReference type="Pfam" id="PF00266"/>
    </source>
</evidence>
<protein>
    <recommendedName>
        <fullName evidence="12">Phosphoserine aminotransferase</fullName>
        <ecNumber evidence="12">2.6.1.52</ecNumber>
    </recommendedName>
    <alternativeName>
        <fullName evidence="12">Phosphohydroxythreonine aminotransferase</fullName>
        <shortName evidence="12">PSAT</shortName>
    </alternativeName>
</protein>
<dbReference type="InterPro" id="IPR015421">
    <property type="entry name" value="PyrdxlP-dep_Trfase_major"/>
</dbReference>
<dbReference type="InterPro" id="IPR020578">
    <property type="entry name" value="Aminotrans_V_PyrdxlP_BS"/>
</dbReference>
<feature type="binding site" evidence="12">
    <location>
        <position position="153"/>
    </location>
    <ligand>
        <name>pyridoxal 5'-phosphate</name>
        <dbReference type="ChEBI" id="CHEBI:597326"/>
    </ligand>
</feature>
<keyword evidence="8 12" id="KW-0664">Pyridoxine biosynthesis</keyword>
<evidence type="ECO:0000256" key="3">
    <source>
        <dbReference type="ARBA" id="ARBA00006904"/>
    </source>
</evidence>
<dbReference type="KEGG" id="icp:ICMP_381"/>
<dbReference type="SUPFAM" id="SSF53383">
    <property type="entry name" value="PLP-dependent transferases"/>
    <property type="match status" value="1"/>
</dbReference>
<evidence type="ECO:0000256" key="11">
    <source>
        <dbReference type="ARBA" id="ARBA00049007"/>
    </source>
</evidence>
<dbReference type="AlphaFoldDB" id="C5WD28"/>
<gene>
    <name evidence="12 15" type="primary">serC</name>
    <name evidence="15" type="ORF">ICMP_381</name>
</gene>
<accession>C5WD28</accession>
<evidence type="ECO:0000256" key="2">
    <source>
        <dbReference type="ARBA" id="ARBA00005099"/>
    </source>
</evidence>
<keyword evidence="12" id="KW-0963">Cytoplasm</keyword>
<dbReference type="GO" id="GO:0004648">
    <property type="term" value="F:O-phospho-L-serine:2-oxoglutarate aminotransferase activity"/>
    <property type="evidence" value="ECO:0007669"/>
    <property type="project" value="UniProtKB-UniRule"/>
</dbReference>
<dbReference type="EC" id="2.6.1.52" evidence="12"/>
<keyword evidence="6 12" id="KW-0808">Transferase</keyword>
<evidence type="ECO:0000256" key="1">
    <source>
        <dbReference type="ARBA" id="ARBA00004915"/>
    </source>
</evidence>
<keyword evidence="4 12" id="KW-0032">Aminotransferase</keyword>
<dbReference type="GO" id="GO:0008615">
    <property type="term" value="P:pyridoxine biosynthetic process"/>
    <property type="evidence" value="ECO:0007669"/>
    <property type="project" value="UniProtKB-UniRule"/>
</dbReference>
<comment type="pathway">
    <text evidence="2 12 13">Amino-acid biosynthesis; L-serine biosynthesis; L-serine from 3-phospho-D-glycerate: step 2/3.</text>
</comment>
<keyword evidence="7 12" id="KW-0663">Pyridoxal phosphate</keyword>
<keyword evidence="9 12" id="KW-0718">Serine biosynthesis</keyword>
<evidence type="ECO:0000256" key="12">
    <source>
        <dbReference type="HAMAP-Rule" id="MF_00160"/>
    </source>
</evidence>
<dbReference type="InterPro" id="IPR000192">
    <property type="entry name" value="Aminotrans_V_dom"/>
</dbReference>
<comment type="catalytic activity">
    <reaction evidence="10 12">
        <text>4-(phosphooxy)-L-threonine + 2-oxoglutarate = (R)-3-hydroxy-2-oxo-4-phosphooxybutanoate + L-glutamate</text>
        <dbReference type="Rhea" id="RHEA:16573"/>
        <dbReference type="ChEBI" id="CHEBI:16810"/>
        <dbReference type="ChEBI" id="CHEBI:29985"/>
        <dbReference type="ChEBI" id="CHEBI:58452"/>
        <dbReference type="ChEBI" id="CHEBI:58538"/>
        <dbReference type="EC" id="2.6.1.52"/>
    </reaction>
</comment>
<feature type="binding site" evidence="12">
    <location>
        <position position="196"/>
    </location>
    <ligand>
        <name>pyridoxal 5'-phosphate</name>
        <dbReference type="ChEBI" id="CHEBI:597326"/>
    </ligand>
</feature>
<dbReference type="RefSeq" id="WP_041069363.1">
    <property type="nucleotide sequence ID" value="NZ_AP010872.1"/>
</dbReference>
<feature type="binding site" evidence="12">
    <location>
        <position position="9"/>
    </location>
    <ligand>
        <name>L-glutamate</name>
        <dbReference type="ChEBI" id="CHEBI:29985"/>
    </ligand>
</feature>
<dbReference type="FunFam" id="3.90.1150.10:FF:000006">
    <property type="entry name" value="Phosphoserine aminotransferase"/>
    <property type="match status" value="1"/>
</dbReference>
<dbReference type="PROSITE" id="PS00595">
    <property type="entry name" value="AA_TRANSFER_CLASS_5"/>
    <property type="match status" value="1"/>
</dbReference>
<dbReference type="UniPathway" id="UPA00244">
    <property type="reaction ID" value="UER00311"/>
</dbReference>
<dbReference type="PANTHER" id="PTHR43247">
    <property type="entry name" value="PHOSPHOSERINE AMINOTRANSFERASE"/>
    <property type="match status" value="1"/>
</dbReference>
<proteinExistence type="inferred from homology"/>
<evidence type="ECO:0000313" key="15">
    <source>
        <dbReference type="EMBL" id="BAH83234.1"/>
    </source>
</evidence>
<evidence type="ECO:0000256" key="10">
    <source>
        <dbReference type="ARBA" id="ARBA00047630"/>
    </source>
</evidence>
<sequence>MKQTYNFSSGPAMLPMEVMSQAQKELINWGGLGTSVMEISHRSKEFIELAEEAEQNLRNLLNIPSNYKILFCQGGARAQFAAVPGNLLSKKIHADYIVSGYWSYNAIQEAKKYCYPNLINVKTKNNNKHYILPSSQWKLSKNAAYIHLCPNETIDGIAINEELNVQNNILIADCSSSILSQPLDIGQYGIIYAGAQKNIGPAGLTVVIVRDDLLGRAHLSLPSILNYKVLADHSSMFNTPPTYAWYLAGLVFKWLIKKGGLHTINKLNQTKANLLYNTIDNSKIYSNNIALKNRSLMNITFQLNNTKLTDLFLQKSINEGLYALKGHRAIGGIRASIYNAMPIEGVQALTDFMMYFERNYS</sequence>
<dbReference type="UniPathway" id="UPA00135">
    <property type="reaction ID" value="UER00197"/>
</dbReference>
<comment type="function">
    <text evidence="12">Catalyzes the reversible conversion of 3-phosphohydroxypyruvate to phosphoserine and of 3-hydroxy-2-oxo-4-phosphonooxybutanoate to phosphohydroxythreonine.</text>
</comment>
<dbReference type="STRING" id="476281.ICMP_381"/>
<feature type="modified residue" description="N6-(pyridoxal phosphate)lysine" evidence="12">
    <location>
        <position position="197"/>
    </location>
</feature>
<dbReference type="PANTHER" id="PTHR43247:SF1">
    <property type="entry name" value="PHOSPHOSERINE AMINOTRANSFERASE"/>
    <property type="match status" value="1"/>
</dbReference>
<feature type="binding site" evidence="12">
    <location>
        <begin position="76"/>
        <end position="77"/>
    </location>
    <ligand>
        <name>pyridoxal 5'-phosphate</name>
        <dbReference type="ChEBI" id="CHEBI:597326"/>
    </ligand>
</feature>
<feature type="binding site" evidence="12">
    <location>
        <position position="42"/>
    </location>
    <ligand>
        <name>L-glutamate</name>
        <dbReference type="ChEBI" id="CHEBI:29985"/>
    </ligand>
</feature>
<feature type="binding site" evidence="12">
    <location>
        <position position="102"/>
    </location>
    <ligand>
        <name>pyridoxal 5'-phosphate</name>
        <dbReference type="ChEBI" id="CHEBI:597326"/>
    </ligand>
</feature>
<comment type="subunit">
    <text evidence="12">Homodimer.</text>
</comment>
<comment type="similarity">
    <text evidence="3 12">Belongs to the class-V pyridoxal-phosphate-dependent aminotransferase family. SerC subfamily.</text>
</comment>
<evidence type="ECO:0000256" key="7">
    <source>
        <dbReference type="ARBA" id="ARBA00022898"/>
    </source>
</evidence>
<dbReference type="OrthoDB" id="9809412at2"/>
<evidence type="ECO:0000256" key="5">
    <source>
        <dbReference type="ARBA" id="ARBA00022605"/>
    </source>
</evidence>
<name>C5WD28_9ENTR</name>
<dbReference type="EMBL" id="AP010872">
    <property type="protein sequence ID" value="BAH83234.1"/>
    <property type="molecule type" value="Genomic_DNA"/>
</dbReference>
<dbReference type="InterPro" id="IPR022278">
    <property type="entry name" value="Pser_aminoTfrase"/>
</dbReference>
<keyword evidence="16" id="KW-1185">Reference proteome</keyword>
<comment type="catalytic activity">
    <reaction evidence="11 12 13">
        <text>O-phospho-L-serine + 2-oxoglutarate = 3-phosphooxypyruvate + L-glutamate</text>
        <dbReference type="Rhea" id="RHEA:14329"/>
        <dbReference type="ChEBI" id="CHEBI:16810"/>
        <dbReference type="ChEBI" id="CHEBI:18110"/>
        <dbReference type="ChEBI" id="CHEBI:29985"/>
        <dbReference type="ChEBI" id="CHEBI:57524"/>
        <dbReference type="EC" id="2.6.1.52"/>
    </reaction>
</comment>
<dbReference type="InterPro" id="IPR015424">
    <property type="entry name" value="PyrdxlP-dep_Trfase"/>
</dbReference>
<dbReference type="NCBIfam" id="TIGR01364">
    <property type="entry name" value="serC_1"/>
    <property type="match status" value="1"/>
</dbReference>
<evidence type="ECO:0000256" key="13">
    <source>
        <dbReference type="RuleBase" id="RU004505"/>
    </source>
</evidence>
<dbReference type="FunFam" id="3.40.640.10:FF:000010">
    <property type="entry name" value="Phosphoserine aminotransferase"/>
    <property type="match status" value="1"/>
</dbReference>
<evidence type="ECO:0000256" key="8">
    <source>
        <dbReference type="ARBA" id="ARBA00023096"/>
    </source>
</evidence>
<dbReference type="GO" id="GO:0030170">
    <property type="term" value="F:pyridoxal phosphate binding"/>
    <property type="evidence" value="ECO:0007669"/>
    <property type="project" value="UniProtKB-UniRule"/>
</dbReference>
<keyword evidence="5 12" id="KW-0028">Amino-acid biosynthesis</keyword>
<comment type="pathway">
    <text evidence="1 12">Cofactor biosynthesis; pyridoxine 5'-phosphate biosynthesis; pyridoxine 5'-phosphate from D-erythrose 4-phosphate: step 3/5.</text>
</comment>
<evidence type="ECO:0000313" key="16">
    <source>
        <dbReference type="Proteomes" id="UP000061704"/>
    </source>
</evidence>
<dbReference type="GO" id="GO:0006564">
    <property type="term" value="P:L-serine biosynthetic process"/>
    <property type="evidence" value="ECO:0007669"/>
    <property type="project" value="UniProtKB-UniRule"/>
</dbReference>
<dbReference type="Gene3D" id="3.40.640.10">
    <property type="entry name" value="Type I PLP-dependent aspartate aminotransferase-like (Major domain)"/>
    <property type="match status" value="1"/>
</dbReference>
<comment type="cofactor">
    <cofactor evidence="12">
        <name>pyridoxal 5'-phosphate</name>
        <dbReference type="ChEBI" id="CHEBI:597326"/>
    </cofactor>
    <text evidence="12">Binds 1 pyridoxal phosphate per subunit.</text>
</comment>
<feature type="binding site" evidence="12">
    <location>
        <position position="173"/>
    </location>
    <ligand>
        <name>pyridoxal 5'-phosphate</name>
        <dbReference type="ChEBI" id="CHEBI:597326"/>
    </ligand>
</feature>
<reference evidence="15 16" key="1">
    <citation type="journal article" date="2011" name="Genome Biol. Evol.">
        <title>Reductive evolution of bacterial genome in insect gut environment.</title>
        <authorList>
            <person name="Nikoh N."/>
            <person name="Hosokawa T."/>
            <person name="Ohshima K."/>
            <person name="Hattori M."/>
            <person name="Fukatsu T."/>
        </authorList>
    </citation>
    <scope>NUCLEOTIDE SEQUENCE [LARGE SCALE GENOMIC DNA]</scope>
    <source>
        <strain evidence="15 16">Mpkobe</strain>
    </source>
</reference>